<reference evidence="2 3" key="1">
    <citation type="submission" date="2016-10" db="EMBL/GenBank/DDBJ databases">
        <authorList>
            <person name="Varghese N."/>
            <person name="Submissions S."/>
        </authorList>
    </citation>
    <scope>NUCLEOTIDE SEQUENCE [LARGE SCALE GENOMIC DNA]</scope>
    <source>
        <strain evidence="2 3">DSM 1741</strain>
    </source>
</reference>
<accession>A0A8G2BZW5</accession>
<dbReference type="InterPro" id="IPR041289">
    <property type="entry name" value="Bact_RF_family3"/>
</dbReference>
<evidence type="ECO:0000256" key="1">
    <source>
        <dbReference type="SAM" id="MobiDB-lite"/>
    </source>
</evidence>
<evidence type="ECO:0000313" key="2">
    <source>
        <dbReference type="EMBL" id="SFL28793.1"/>
    </source>
</evidence>
<dbReference type="RefSeq" id="WP_161949008.1">
    <property type="nucleotide sequence ID" value="NZ_FOTO01000001.1"/>
</dbReference>
<protein>
    <recommendedName>
        <fullName evidence="4">ERF1 domain-containing protein 3</fullName>
    </recommendedName>
</protein>
<name>A0A8G2BZW5_DESNO</name>
<gene>
    <name evidence="2" type="ORF">SAMN05421830_101376</name>
</gene>
<dbReference type="Proteomes" id="UP000199581">
    <property type="component" value="Unassembled WGS sequence"/>
</dbReference>
<feature type="region of interest" description="Disordered" evidence="1">
    <location>
        <begin position="183"/>
        <end position="204"/>
    </location>
</feature>
<organism evidence="2 3">
    <name type="scientific">Desulfomicrobium norvegicum (strain DSM 1741 / NCIMB 8310)</name>
    <name type="common">Desulfovibrio baculatus (strain Norway 4)</name>
    <name type="synonym">Desulfovibrio desulfuricans (strain Norway 4)</name>
    <dbReference type="NCBI Taxonomy" id="52561"/>
    <lineage>
        <taxon>Bacteria</taxon>
        <taxon>Pseudomonadati</taxon>
        <taxon>Thermodesulfobacteriota</taxon>
        <taxon>Desulfovibrionia</taxon>
        <taxon>Desulfovibrionales</taxon>
        <taxon>Desulfomicrobiaceae</taxon>
        <taxon>Desulfomicrobium</taxon>
    </lineage>
</organism>
<sequence length="387" mass="43091">MLQNTVSLTVETLAELTAVHQPPCLSLYQPTHRHGPENQQDLIRFRNLLKAMETSLKKKYPEPETRHFLEPFEALGLDREFWNNTLDGLVVLSGAGMFRVFRLRRPVPELAIVGNSFHVKPLRRFMQYVGRYQILGLSLTRIQLFEGDRGTLEEIEPAQGVPRTITDALGSELTESHQTVASYGGTGGSANPMRHGQGGKKDEADKDTERFFRAVDRAVLEHHSRPSGLPLLLAALPEHHHLFRSISHNSFLMEDGLDLNPFVLTASELRERAWELLEPPYQTWLASLLDEYGEAQSRGLGSGDLGEVLKGAADGRVSKLMIASDREIAGRILDDTGKYELTDMSEENAVDLLDDLGELVDRMGGQVLVMPAAQIPGKTGLAATFRY</sequence>
<keyword evidence="3" id="KW-1185">Reference proteome</keyword>
<dbReference type="AlphaFoldDB" id="A0A8G2BZW5"/>
<comment type="caution">
    <text evidence="2">The sequence shown here is derived from an EMBL/GenBank/DDBJ whole genome shotgun (WGS) entry which is preliminary data.</text>
</comment>
<evidence type="ECO:0000313" key="3">
    <source>
        <dbReference type="Proteomes" id="UP000199581"/>
    </source>
</evidence>
<proteinExistence type="predicted"/>
<evidence type="ECO:0008006" key="4">
    <source>
        <dbReference type="Google" id="ProtNLM"/>
    </source>
</evidence>
<dbReference type="Pfam" id="PF18845">
    <property type="entry name" value="baeRF_family3"/>
    <property type="match status" value="1"/>
</dbReference>
<dbReference type="EMBL" id="FOTO01000001">
    <property type="protein sequence ID" value="SFL28793.1"/>
    <property type="molecule type" value="Genomic_DNA"/>
</dbReference>